<feature type="compositionally biased region" description="Low complexity" evidence="1">
    <location>
        <begin position="1127"/>
        <end position="1160"/>
    </location>
</feature>
<evidence type="ECO:0000313" key="3">
    <source>
        <dbReference type="EMBL" id="KAK0522074.1"/>
    </source>
</evidence>
<feature type="region of interest" description="Disordered" evidence="1">
    <location>
        <begin position="571"/>
        <end position="796"/>
    </location>
</feature>
<dbReference type="EMBL" id="JAPDMQ010000616">
    <property type="protein sequence ID" value="KAK0522074.1"/>
    <property type="molecule type" value="Genomic_DNA"/>
</dbReference>
<accession>A0AAN6G589</accession>
<feature type="compositionally biased region" description="Low complexity" evidence="1">
    <location>
        <begin position="112"/>
        <end position="134"/>
    </location>
</feature>
<feature type="compositionally biased region" description="Polar residues" evidence="1">
    <location>
        <begin position="1015"/>
        <end position="1036"/>
    </location>
</feature>
<feature type="compositionally biased region" description="Polar residues" evidence="1">
    <location>
        <begin position="197"/>
        <end position="231"/>
    </location>
</feature>
<reference evidence="3" key="1">
    <citation type="journal article" date="2023" name="PhytoFront">
        <title>Draft Genome Resources of Seven Strains of Tilletia horrida, Causal Agent of Kernel Smut of Rice.</title>
        <authorList>
            <person name="Khanal S."/>
            <person name="Antony Babu S."/>
            <person name="Zhou X.G."/>
        </authorList>
    </citation>
    <scope>NUCLEOTIDE SEQUENCE</scope>
    <source>
        <strain evidence="3">TX3</strain>
    </source>
</reference>
<feature type="region of interest" description="Disordered" evidence="1">
    <location>
        <begin position="1"/>
        <end position="261"/>
    </location>
</feature>
<dbReference type="Pfam" id="PF14474">
    <property type="entry name" value="RTC4"/>
    <property type="match status" value="1"/>
</dbReference>
<feature type="region of interest" description="Disordered" evidence="1">
    <location>
        <begin position="872"/>
        <end position="933"/>
    </location>
</feature>
<feature type="compositionally biased region" description="Low complexity" evidence="1">
    <location>
        <begin position="154"/>
        <end position="163"/>
    </location>
</feature>
<feature type="compositionally biased region" description="Low complexity" evidence="1">
    <location>
        <begin position="33"/>
        <end position="43"/>
    </location>
</feature>
<feature type="compositionally biased region" description="Low complexity" evidence="1">
    <location>
        <begin position="770"/>
        <end position="788"/>
    </location>
</feature>
<name>A0AAN6G589_9BASI</name>
<feature type="compositionally biased region" description="Polar residues" evidence="1">
    <location>
        <begin position="670"/>
        <end position="681"/>
    </location>
</feature>
<evidence type="ECO:0000259" key="2">
    <source>
        <dbReference type="Pfam" id="PF14474"/>
    </source>
</evidence>
<dbReference type="Proteomes" id="UP001176521">
    <property type="component" value="Unassembled WGS sequence"/>
</dbReference>
<feature type="compositionally biased region" description="Polar residues" evidence="1">
    <location>
        <begin position="748"/>
        <end position="769"/>
    </location>
</feature>
<proteinExistence type="predicted"/>
<feature type="compositionally biased region" description="Polar residues" evidence="1">
    <location>
        <begin position="873"/>
        <end position="889"/>
    </location>
</feature>
<feature type="compositionally biased region" description="Polar residues" evidence="1">
    <location>
        <begin position="647"/>
        <end position="661"/>
    </location>
</feature>
<feature type="compositionally biased region" description="Polar residues" evidence="1">
    <location>
        <begin position="920"/>
        <end position="932"/>
    </location>
</feature>
<feature type="compositionally biased region" description="Polar residues" evidence="1">
    <location>
        <begin position="599"/>
        <end position="617"/>
    </location>
</feature>
<feature type="compositionally biased region" description="Basic and acidic residues" evidence="1">
    <location>
        <begin position="902"/>
        <end position="911"/>
    </location>
</feature>
<sequence>MEAEAFERHPGKRAPVKAQEAKPKQTKAAHGGASSSASSSSSAMPSFSRGPGSGLFIPGQSQSQPLLGQLGRLEPLILPTPPKALPDFTARKGLSLPERSTSRSQSREPRTSSPALSAEALAPAGAIGSSAPGAHSRKSSLSADSPRPSTFDAVVIPIPSSPSHSQLAGTPSSRKRAVSMSQQTPSKRARDEDYSGGMSSSQPQRTGRATEYATSAEGTGQGASGTESQSVDADWQAPPSSQKGRIKAKGKGKAASTAKADGSQFLKPTSLSTFLSTASGDAQRLNDVLAEVRAELQSSKARRKQNASEDHIPADAKELRSCPFCPNPWPKNPSQRLLELVQPLLDSVLKNGKIDNMQRMGMCSLHNQEAAIIPEGKERGWPTAEELDWSYWERIFFEGGEDREHKWVMKQMCDRVRDPSSSRRLRTLQDKAAREGVRMVTSAKGVLGSMDEEHAGYFGEVGNSKMMEWLHQAFIDQRIPEDNNPYPLENLHLDAANKQASLHPLNSSSFISRCLVPELATCFIKIRERCTLDEAVTIWADSSSYGSAILPLLAEEDVGQFLDFDLEQDEVDAEKHSPPTASQVSNPPTPSRRNPPRQLSANNSPATRSKASPTQVRQQRKSGRDQRSVDEATVRPGPSQGRRSEATDLQQVPPSSMSSTGRPKPRRFQRSISTASTFSRFSSDEESSLPPASQAPSASQPPPASQRPRPRPVQKKRSAAEIGSRKDSDDEVFGSSSRPTMQKRQRSRSPTDTVGGSSQLAPSQTKQSTAGSSDVAPAASASATFGSSQDPIPILSSEDSLDRLMLDSAAEVVGEAIRASSLPNGRDAISADEFLHVTPDDSMPADDLDQPVRRLADPEACANADDIFKGIQDSVQSARQQKFSTSSDSEPLWYSAQNRGKRPPDVEESARKRVPPGWNERSSPIGDSSAQEDSFAGVAHFKQEFHAAENQHQGWATCPTNVPAALASVGPNCSATTSYNRPLRRDSPPLPSFGARYTGFSSASDPTNRPFGNAHQPQTLSLHEQPRLNPQSTFDGQASHGPRRFTLVAQEADDHQSYPHPPPSQEPKRAVTFSTSTAVQQFHSNTVNDAVQSSSRSTTASNPFDSGYGEGERAHPPSQSISHEHSALLAASESAPRNILTAGSSRTTSTAASGSESTSRPFAFRPPSMWTEEEHRERQHEAQQGRRWQDD</sequence>
<gene>
    <name evidence="3" type="ORF">OC842_006576</name>
</gene>
<dbReference type="AlphaFoldDB" id="A0AAN6G589"/>
<comment type="caution">
    <text evidence="3">The sequence shown here is derived from an EMBL/GenBank/DDBJ whole genome shotgun (WGS) entry which is preliminary data.</text>
</comment>
<organism evidence="3 4">
    <name type="scientific">Tilletia horrida</name>
    <dbReference type="NCBI Taxonomy" id="155126"/>
    <lineage>
        <taxon>Eukaryota</taxon>
        <taxon>Fungi</taxon>
        <taxon>Dikarya</taxon>
        <taxon>Basidiomycota</taxon>
        <taxon>Ustilaginomycotina</taxon>
        <taxon>Exobasidiomycetes</taxon>
        <taxon>Tilletiales</taxon>
        <taxon>Tilletiaceae</taxon>
        <taxon>Tilletia</taxon>
    </lineage>
</organism>
<dbReference type="InterPro" id="IPR028094">
    <property type="entry name" value="RTC4_C"/>
</dbReference>
<feature type="compositionally biased region" description="Polar residues" evidence="1">
    <location>
        <begin position="1072"/>
        <end position="1104"/>
    </location>
</feature>
<feature type="compositionally biased region" description="Basic and acidic residues" evidence="1">
    <location>
        <begin position="622"/>
        <end position="633"/>
    </location>
</feature>
<feature type="compositionally biased region" description="Basic and acidic residues" evidence="1">
    <location>
        <begin position="1172"/>
        <end position="1191"/>
    </location>
</feature>
<protein>
    <recommendedName>
        <fullName evidence="2">Restriction of telomere capping protein 4 C-terminal domain-containing protein</fullName>
    </recommendedName>
</protein>
<keyword evidence="4" id="KW-1185">Reference proteome</keyword>
<feature type="compositionally biased region" description="Basic residues" evidence="1">
    <location>
        <begin position="708"/>
        <end position="717"/>
    </location>
</feature>
<feature type="region of interest" description="Disordered" evidence="1">
    <location>
        <begin position="972"/>
        <end position="1191"/>
    </location>
</feature>
<feature type="domain" description="Restriction of telomere capping protein 4 C-terminal" evidence="2">
    <location>
        <begin position="426"/>
        <end position="549"/>
    </location>
</feature>
<evidence type="ECO:0000313" key="4">
    <source>
        <dbReference type="Proteomes" id="UP001176521"/>
    </source>
</evidence>
<evidence type="ECO:0000256" key="1">
    <source>
        <dbReference type="SAM" id="MobiDB-lite"/>
    </source>
</evidence>
<feature type="compositionally biased region" description="Low complexity" evidence="1">
    <location>
        <begin position="58"/>
        <end position="71"/>
    </location>
</feature>